<name>A0A919P567_9CELL</name>
<accession>A0A919P567</accession>
<keyword evidence="3" id="KW-1185">Reference proteome</keyword>
<reference evidence="2" key="1">
    <citation type="submission" date="2021-01" db="EMBL/GenBank/DDBJ databases">
        <title>Whole genome shotgun sequence of Cellulomonas chitinilytica NBRC 110799.</title>
        <authorList>
            <person name="Komaki H."/>
            <person name="Tamura T."/>
        </authorList>
    </citation>
    <scope>NUCLEOTIDE SEQUENCE</scope>
    <source>
        <strain evidence="2">NBRC 110799</strain>
    </source>
</reference>
<protein>
    <recommendedName>
        <fullName evidence="4">Fe-S cluster assembly iron-binding protein IscA</fullName>
    </recommendedName>
</protein>
<feature type="compositionally biased region" description="Polar residues" evidence="1">
    <location>
        <begin position="1"/>
        <end position="10"/>
    </location>
</feature>
<organism evidence="2 3">
    <name type="scientific">Cellulomonas chitinilytica</name>
    <dbReference type="NCBI Taxonomy" id="398759"/>
    <lineage>
        <taxon>Bacteria</taxon>
        <taxon>Bacillati</taxon>
        <taxon>Actinomycetota</taxon>
        <taxon>Actinomycetes</taxon>
        <taxon>Micrococcales</taxon>
        <taxon>Cellulomonadaceae</taxon>
        <taxon>Cellulomonas</taxon>
    </lineage>
</organism>
<sequence length="101" mass="10444">MLTLTENARSTVRDLTHQAGLPDDTGGLRIAEQEAGGFELALVARPAPGDDVVTDGTARVYVDQGASVALADQELDVDPAAPGASFTLTPQWSARGGLPEL</sequence>
<evidence type="ECO:0000256" key="1">
    <source>
        <dbReference type="SAM" id="MobiDB-lite"/>
    </source>
</evidence>
<dbReference type="RefSeq" id="WP_203758700.1">
    <property type="nucleotide sequence ID" value="NZ_BONK01000023.1"/>
</dbReference>
<proteinExistence type="predicted"/>
<gene>
    <name evidence="2" type="ORF">Cch01nite_44200</name>
</gene>
<feature type="region of interest" description="Disordered" evidence="1">
    <location>
        <begin position="81"/>
        <end position="101"/>
    </location>
</feature>
<dbReference type="InterPro" id="IPR035903">
    <property type="entry name" value="HesB-like_dom_sf"/>
</dbReference>
<dbReference type="AlphaFoldDB" id="A0A919P567"/>
<evidence type="ECO:0000313" key="2">
    <source>
        <dbReference type="EMBL" id="GIG23696.1"/>
    </source>
</evidence>
<evidence type="ECO:0008006" key="4">
    <source>
        <dbReference type="Google" id="ProtNLM"/>
    </source>
</evidence>
<dbReference type="SUPFAM" id="SSF89360">
    <property type="entry name" value="HesB-like domain"/>
    <property type="match status" value="1"/>
</dbReference>
<dbReference type="Proteomes" id="UP000632740">
    <property type="component" value="Unassembled WGS sequence"/>
</dbReference>
<feature type="region of interest" description="Disordered" evidence="1">
    <location>
        <begin position="1"/>
        <end position="27"/>
    </location>
</feature>
<dbReference type="EMBL" id="BONK01000023">
    <property type="protein sequence ID" value="GIG23696.1"/>
    <property type="molecule type" value="Genomic_DNA"/>
</dbReference>
<comment type="caution">
    <text evidence="2">The sequence shown here is derived from an EMBL/GenBank/DDBJ whole genome shotgun (WGS) entry which is preliminary data.</text>
</comment>
<evidence type="ECO:0000313" key="3">
    <source>
        <dbReference type="Proteomes" id="UP000632740"/>
    </source>
</evidence>